<sequence>MVEIKSDSEEEEEPSEFGNIKEPSDLNNLLQEAAKLKTAQLDEKRREYVGSPAFMQNTLHPGDDVKSARQAAFKDKLETATSFKSEGNERFKAQEYVDAVAAYTKCIAVFRYFEDDGEDRPLREVFGASNEDERKQVLELLVSCYTNVAACLLKTEQNQDVIYACDQVLKQSPENIKALYRRAMANIGLEKQGGTIYMDKAVDDLQVAHKIDPKNREVKLALQKYRKLKGEQDSKDRGQFQGMFGRGEIYSKEATEQTSAPYPEGPPIPGAVQRDGMWYDGKTGRILI</sequence>
<dbReference type="InterPro" id="IPR039663">
    <property type="entry name" value="AIP/AIPL1/TTC9"/>
</dbReference>
<dbReference type="Proteomes" id="UP001190700">
    <property type="component" value="Unassembled WGS sequence"/>
</dbReference>
<dbReference type="AlphaFoldDB" id="A0AAE0EWM6"/>
<accession>A0AAE0EWM6</accession>
<protein>
    <submittedName>
        <fullName evidence="4">Uncharacterized protein</fullName>
    </submittedName>
</protein>
<evidence type="ECO:0000313" key="4">
    <source>
        <dbReference type="EMBL" id="KAK3241675.1"/>
    </source>
</evidence>
<evidence type="ECO:0000256" key="1">
    <source>
        <dbReference type="ARBA" id="ARBA00022737"/>
    </source>
</evidence>
<proteinExistence type="predicted"/>
<dbReference type="SMART" id="SM00028">
    <property type="entry name" value="TPR"/>
    <property type="match status" value="3"/>
</dbReference>
<dbReference type="InterPro" id="IPR011990">
    <property type="entry name" value="TPR-like_helical_dom_sf"/>
</dbReference>
<evidence type="ECO:0000256" key="2">
    <source>
        <dbReference type="ARBA" id="ARBA00022803"/>
    </source>
</evidence>
<keyword evidence="2" id="KW-0802">TPR repeat</keyword>
<dbReference type="PANTHER" id="PTHR11242">
    <property type="entry name" value="ARYL HYDROCARBON RECEPTOR INTERACTING PROTEIN RELATED"/>
    <property type="match status" value="1"/>
</dbReference>
<dbReference type="EMBL" id="LGRX02033340">
    <property type="protein sequence ID" value="KAK3241675.1"/>
    <property type="molecule type" value="Genomic_DNA"/>
</dbReference>
<evidence type="ECO:0000313" key="5">
    <source>
        <dbReference type="Proteomes" id="UP001190700"/>
    </source>
</evidence>
<gene>
    <name evidence="4" type="ORF">CYMTET_48586</name>
</gene>
<evidence type="ECO:0000256" key="3">
    <source>
        <dbReference type="SAM" id="MobiDB-lite"/>
    </source>
</evidence>
<feature type="region of interest" description="Disordered" evidence="3">
    <location>
        <begin position="1"/>
        <end position="29"/>
    </location>
</feature>
<feature type="region of interest" description="Disordered" evidence="3">
    <location>
        <begin position="255"/>
        <end position="275"/>
    </location>
</feature>
<reference evidence="4 5" key="1">
    <citation type="journal article" date="2015" name="Genome Biol. Evol.">
        <title>Comparative Genomics of a Bacterivorous Green Alga Reveals Evolutionary Causalities and Consequences of Phago-Mixotrophic Mode of Nutrition.</title>
        <authorList>
            <person name="Burns J.A."/>
            <person name="Paasch A."/>
            <person name="Narechania A."/>
            <person name="Kim E."/>
        </authorList>
    </citation>
    <scope>NUCLEOTIDE SEQUENCE [LARGE SCALE GENOMIC DNA]</scope>
    <source>
        <strain evidence="4 5">PLY_AMNH</strain>
    </source>
</reference>
<organism evidence="4 5">
    <name type="scientific">Cymbomonas tetramitiformis</name>
    <dbReference type="NCBI Taxonomy" id="36881"/>
    <lineage>
        <taxon>Eukaryota</taxon>
        <taxon>Viridiplantae</taxon>
        <taxon>Chlorophyta</taxon>
        <taxon>Pyramimonadophyceae</taxon>
        <taxon>Pyramimonadales</taxon>
        <taxon>Pyramimonadaceae</taxon>
        <taxon>Cymbomonas</taxon>
    </lineage>
</organism>
<dbReference type="InterPro" id="IPR019734">
    <property type="entry name" value="TPR_rpt"/>
</dbReference>
<keyword evidence="1" id="KW-0677">Repeat</keyword>
<keyword evidence="5" id="KW-1185">Reference proteome</keyword>
<name>A0AAE0EWM6_9CHLO</name>
<dbReference type="PANTHER" id="PTHR11242:SF0">
    <property type="entry name" value="TPR_REGION DOMAIN-CONTAINING PROTEIN"/>
    <property type="match status" value="1"/>
</dbReference>
<dbReference type="SUPFAM" id="SSF48452">
    <property type="entry name" value="TPR-like"/>
    <property type="match status" value="1"/>
</dbReference>
<dbReference type="Gene3D" id="1.25.40.10">
    <property type="entry name" value="Tetratricopeptide repeat domain"/>
    <property type="match status" value="1"/>
</dbReference>
<comment type="caution">
    <text evidence="4">The sequence shown here is derived from an EMBL/GenBank/DDBJ whole genome shotgun (WGS) entry which is preliminary data.</text>
</comment>